<evidence type="ECO:0000256" key="5">
    <source>
        <dbReference type="ARBA" id="ARBA00022801"/>
    </source>
</evidence>
<feature type="transmembrane region" description="Helical" evidence="7">
    <location>
        <begin position="85"/>
        <end position="109"/>
    </location>
</feature>
<dbReference type="Gene3D" id="2.10.109.10">
    <property type="entry name" value="Umud Fragment, subunit A"/>
    <property type="match status" value="1"/>
</dbReference>
<evidence type="ECO:0000256" key="4">
    <source>
        <dbReference type="ARBA" id="ARBA00019232"/>
    </source>
</evidence>
<keyword evidence="7" id="KW-0645">Protease</keyword>
<dbReference type="InterPro" id="IPR019533">
    <property type="entry name" value="Peptidase_S26"/>
</dbReference>
<evidence type="ECO:0000256" key="6">
    <source>
        <dbReference type="PIRSR" id="PIRSR600223-1"/>
    </source>
</evidence>
<keyword evidence="7" id="KW-1133">Transmembrane helix</keyword>
<dbReference type="GO" id="GO:0016020">
    <property type="term" value="C:membrane"/>
    <property type="evidence" value="ECO:0007669"/>
    <property type="project" value="UniProtKB-SubCell"/>
</dbReference>
<dbReference type="NCBIfam" id="TIGR02227">
    <property type="entry name" value="sigpep_I_bact"/>
    <property type="match status" value="1"/>
</dbReference>
<dbReference type="PANTHER" id="PTHR43390">
    <property type="entry name" value="SIGNAL PEPTIDASE I"/>
    <property type="match status" value="1"/>
</dbReference>
<name>A0AAE9LQE2_9GAMM</name>
<dbReference type="GO" id="GO:0006465">
    <property type="term" value="P:signal peptide processing"/>
    <property type="evidence" value="ECO:0007669"/>
    <property type="project" value="InterPro"/>
</dbReference>
<dbReference type="CDD" id="cd06530">
    <property type="entry name" value="S26_SPase_I"/>
    <property type="match status" value="1"/>
</dbReference>
<feature type="domain" description="Peptidase S26" evidence="8">
    <location>
        <begin position="125"/>
        <end position="319"/>
    </location>
</feature>
<evidence type="ECO:0000256" key="2">
    <source>
        <dbReference type="ARBA" id="ARBA00009370"/>
    </source>
</evidence>
<feature type="transmembrane region" description="Helical" evidence="7">
    <location>
        <begin position="121"/>
        <end position="144"/>
    </location>
</feature>
<proteinExistence type="inferred from homology"/>
<evidence type="ECO:0000259" key="8">
    <source>
        <dbReference type="Pfam" id="PF10502"/>
    </source>
</evidence>
<dbReference type="GO" id="GO:0009003">
    <property type="term" value="F:signal peptidase activity"/>
    <property type="evidence" value="ECO:0007669"/>
    <property type="project" value="UniProtKB-EC"/>
</dbReference>
<keyword evidence="7" id="KW-0472">Membrane</keyword>
<keyword evidence="7" id="KW-0812">Transmembrane</keyword>
<reference evidence="9" key="1">
    <citation type="submission" date="2022-06" db="EMBL/GenBank/DDBJ databases">
        <title>Isolation, identification and characterization of iprodione-degrading strains in Lhasa, Tibet.</title>
        <authorList>
            <person name="Pan H."/>
        </authorList>
    </citation>
    <scope>NUCLEOTIDE SEQUENCE</scope>
    <source>
        <strain evidence="9">Y-23</strain>
    </source>
</reference>
<organism evidence="9 10">
    <name type="scientific">Acinetobacter tibetensis</name>
    <dbReference type="NCBI Taxonomy" id="2943497"/>
    <lineage>
        <taxon>Bacteria</taxon>
        <taxon>Pseudomonadati</taxon>
        <taxon>Pseudomonadota</taxon>
        <taxon>Gammaproteobacteria</taxon>
        <taxon>Moraxellales</taxon>
        <taxon>Moraxellaceae</taxon>
        <taxon>Acinetobacter</taxon>
    </lineage>
</organism>
<protein>
    <recommendedName>
        <fullName evidence="4 7">Signal peptidase I</fullName>
        <ecNumber evidence="3 7">3.4.21.89</ecNumber>
    </recommendedName>
</protein>
<dbReference type="PROSITE" id="PS00761">
    <property type="entry name" value="SPASE_I_3"/>
    <property type="match status" value="1"/>
</dbReference>
<dbReference type="InterPro" id="IPR019758">
    <property type="entry name" value="Pept_S26A_signal_pept_1_CS"/>
</dbReference>
<dbReference type="PRINTS" id="PR00727">
    <property type="entry name" value="LEADERPTASE"/>
</dbReference>
<evidence type="ECO:0000313" key="10">
    <source>
        <dbReference type="Proteomes" id="UP001056716"/>
    </source>
</evidence>
<dbReference type="GO" id="GO:0004252">
    <property type="term" value="F:serine-type endopeptidase activity"/>
    <property type="evidence" value="ECO:0007669"/>
    <property type="project" value="InterPro"/>
</dbReference>
<comment type="similarity">
    <text evidence="2 7">Belongs to the peptidase S26 family.</text>
</comment>
<dbReference type="InterPro" id="IPR000223">
    <property type="entry name" value="Pept_S26A_signal_pept_1"/>
</dbReference>
<keyword evidence="10" id="KW-1185">Reference proteome</keyword>
<dbReference type="RefSeq" id="WP_252219847.1">
    <property type="nucleotide sequence ID" value="NZ_CP098732.1"/>
</dbReference>
<dbReference type="Pfam" id="PF10502">
    <property type="entry name" value="Peptidase_S26"/>
    <property type="match status" value="1"/>
</dbReference>
<evidence type="ECO:0000313" key="9">
    <source>
        <dbReference type="EMBL" id="USE82723.1"/>
    </source>
</evidence>
<dbReference type="InterPro" id="IPR036286">
    <property type="entry name" value="LexA/Signal_pep-like_sf"/>
</dbReference>
<dbReference type="EMBL" id="CP098732">
    <property type="protein sequence ID" value="USE82723.1"/>
    <property type="molecule type" value="Genomic_DNA"/>
</dbReference>
<comment type="catalytic activity">
    <reaction evidence="1 7">
        <text>Cleavage of hydrophobic, N-terminal signal or leader sequences from secreted and periplasmic proteins.</text>
        <dbReference type="EC" id="3.4.21.89"/>
    </reaction>
</comment>
<comment type="subcellular location">
    <subcellularLocation>
        <location evidence="7">Membrane</location>
        <topology evidence="7">Multi-pass membrane protein</topology>
    </subcellularLocation>
</comment>
<dbReference type="KEGG" id="atz:M5E07_13150"/>
<feature type="active site" evidence="6">
    <location>
        <position position="204"/>
    </location>
</feature>
<dbReference type="Proteomes" id="UP001056716">
    <property type="component" value="Chromosome"/>
</dbReference>
<evidence type="ECO:0000256" key="7">
    <source>
        <dbReference type="RuleBase" id="RU362042"/>
    </source>
</evidence>
<gene>
    <name evidence="9" type="primary">lepB</name>
    <name evidence="9" type="ORF">M5E07_13150</name>
</gene>
<evidence type="ECO:0000256" key="3">
    <source>
        <dbReference type="ARBA" id="ARBA00013208"/>
    </source>
</evidence>
<dbReference type="PANTHER" id="PTHR43390:SF1">
    <property type="entry name" value="CHLOROPLAST PROCESSING PEPTIDASE"/>
    <property type="match status" value="1"/>
</dbReference>
<evidence type="ECO:0000256" key="1">
    <source>
        <dbReference type="ARBA" id="ARBA00000677"/>
    </source>
</evidence>
<feature type="active site" evidence="6">
    <location>
        <position position="150"/>
    </location>
</feature>
<accession>A0AAE9LQE2</accession>
<dbReference type="SUPFAM" id="SSF51306">
    <property type="entry name" value="LexA/Signal peptidase"/>
    <property type="match status" value="1"/>
</dbReference>
<sequence length="324" mass="37222">MLTLVGIFIGDLILFGYIKTLFKLQKNMQNIEKTELSKQEISNKPNTWLLILLTLLSPVFGLLYLGYGKKALIYFLLTLLTTWKALPYTDVTFLLTYVLGVIYTINLGFSSPSLRWKRYHHLLQGIAIFAILWAALRILFFDFYSVPADSMRPTIHSGDYVIMRRTGLGLVDQLAHRNVQLRNFKAGDIIVFKYPVNPEIHYIKRVIALPKDRIAFERGQIILNGKPLVLKMIRTEELDGVDTQVYEEAFGSQSHLMQIIPSNTIEEYPFMENCPIYNTRHECVVPEGMVFVLGDNRDQSADSRYWGFVPANNILGKVVWYSGI</sequence>
<keyword evidence="5 7" id="KW-0378">Hydrolase</keyword>
<dbReference type="AlphaFoldDB" id="A0AAE9LQE2"/>
<feature type="transmembrane region" description="Helical" evidence="7">
    <location>
        <begin position="45"/>
        <end position="65"/>
    </location>
</feature>
<dbReference type="EC" id="3.4.21.89" evidence="3 7"/>
<feature type="transmembrane region" description="Helical" evidence="7">
    <location>
        <begin position="6"/>
        <end position="24"/>
    </location>
</feature>